<keyword evidence="1" id="KW-0472">Membrane</keyword>
<dbReference type="EMBL" id="CP063458">
    <property type="protein sequence ID" value="QOV89062.1"/>
    <property type="molecule type" value="Genomic_DNA"/>
</dbReference>
<dbReference type="KEGG" id="hbs:IPV69_23030"/>
<keyword evidence="1" id="KW-1133">Transmembrane helix</keyword>
<dbReference type="Proteomes" id="UP000593765">
    <property type="component" value="Chromosome"/>
</dbReference>
<feature type="transmembrane region" description="Helical" evidence="1">
    <location>
        <begin position="130"/>
        <end position="152"/>
    </location>
</feature>
<evidence type="ECO:0000313" key="3">
    <source>
        <dbReference type="Proteomes" id="UP000593765"/>
    </source>
</evidence>
<evidence type="ECO:0008006" key="4">
    <source>
        <dbReference type="Google" id="ProtNLM"/>
    </source>
</evidence>
<dbReference type="RefSeq" id="WP_206292079.1">
    <property type="nucleotide sequence ID" value="NZ_CP063458.1"/>
</dbReference>
<reference evidence="2 3" key="1">
    <citation type="submission" date="2020-10" db="EMBL/GenBank/DDBJ databases">
        <title>Wide distribution of Phycisphaera-like planctomycetes from WD2101 soil group in peatlands and genome analysis of the first cultivated representative.</title>
        <authorList>
            <person name="Dedysh S.N."/>
            <person name="Beletsky A.V."/>
            <person name="Ivanova A."/>
            <person name="Kulichevskaya I.S."/>
            <person name="Suzina N.E."/>
            <person name="Philippov D.A."/>
            <person name="Rakitin A.L."/>
            <person name="Mardanov A.V."/>
            <person name="Ravin N.V."/>
        </authorList>
    </citation>
    <scope>NUCLEOTIDE SEQUENCE [LARGE SCALE GENOMIC DNA]</scope>
    <source>
        <strain evidence="2 3">M1803</strain>
    </source>
</reference>
<dbReference type="Gene3D" id="2.10.110.10">
    <property type="entry name" value="Cysteine Rich Protein"/>
    <property type="match status" value="1"/>
</dbReference>
<sequence>MPEGRRESRCPRCGELVLPAVRKLCAVCGHDITHAKRVRDDNEYYCHDCWADKLAARGEEPGYVCNTCRSLYPSDQVYQDGDDIICRTCFADRNLDPNALLEVASHAGDDAPVVYAQTELSNAGKSTLPWGLISLAIGLLVALVGVLVFLSLH</sequence>
<keyword evidence="1" id="KW-0812">Transmembrane</keyword>
<proteinExistence type="predicted"/>
<dbReference type="AlphaFoldDB" id="A0A7M2WV18"/>
<gene>
    <name evidence="2" type="ORF">IPV69_23030</name>
</gene>
<name>A0A7M2WV18_9BACT</name>
<evidence type="ECO:0000313" key="2">
    <source>
        <dbReference type="EMBL" id="QOV89062.1"/>
    </source>
</evidence>
<accession>A0A7M2WV18</accession>
<protein>
    <recommendedName>
        <fullName evidence="4">Zinc ribbon domain-containing protein</fullName>
    </recommendedName>
</protein>
<organism evidence="2 3">
    <name type="scientific">Humisphaera borealis</name>
    <dbReference type="NCBI Taxonomy" id="2807512"/>
    <lineage>
        <taxon>Bacteria</taxon>
        <taxon>Pseudomonadati</taxon>
        <taxon>Planctomycetota</taxon>
        <taxon>Phycisphaerae</taxon>
        <taxon>Tepidisphaerales</taxon>
        <taxon>Tepidisphaeraceae</taxon>
        <taxon>Humisphaera</taxon>
    </lineage>
</organism>
<evidence type="ECO:0000256" key="1">
    <source>
        <dbReference type="SAM" id="Phobius"/>
    </source>
</evidence>
<keyword evidence="3" id="KW-1185">Reference proteome</keyword>